<gene>
    <name evidence="6" type="ORF">AURANDRAFT_68404</name>
</gene>
<dbReference type="GO" id="GO:0003677">
    <property type="term" value="F:DNA binding"/>
    <property type="evidence" value="ECO:0007669"/>
    <property type="project" value="InterPro"/>
</dbReference>
<dbReference type="InterPro" id="IPR010994">
    <property type="entry name" value="RuvA_2-like"/>
</dbReference>
<dbReference type="Gene3D" id="1.10.3500.10">
    <property type="entry name" value="Tex N-terminal region-like"/>
    <property type="match status" value="1"/>
</dbReference>
<dbReference type="InterPro" id="IPR018974">
    <property type="entry name" value="Tex-like_N"/>
</dbReference>
<dbReference type="KEGG" id="aaf:AURANDRAFT_68404"/>
<dbReference type="SMART" id="SM00316">
    <property type="entry name" value="S1"/>
    <property type="match status" value="1"/>
</dbReference>
<evidence type="ECO:0000313" key="7">
    <source>
        <dbReference type="Proteomes" id="UP000002729"/>
    </source>
</evidence>
<dbReference type="OMA" id="ESEPIFF"/>
<dbReference type="PROSITE" id="PS50126">
    <property type="entry name" value="S1"/>
    <property type="match status" value="1"/>
</dbReference>
<dbReference type="Pfam" id="PF16921">
    <property type="entry name" value="Tex_YqgF"/>
    <property type="match status" value="1"/>
</dbReference>
<dbReference type="InterPro" id="IPR037027">
    <property type="entry name" value="YqgF/RNaseH-like_dom_sf"/>
</dbReference>
<dbReference type="Gene3D" id="1.10.10.650">
    <property type="entry name" value="RuvA domain 2-like"/>
    <property type="match status" value="1"/>
</dbReference>
<dbReference type="GO" id="GO:0006281">
    <property type="term" value="P:DNA repair"/>
    <property type="evidence" value="ECO:0007669"/>
    <property type="project" value="UniProtKB-KW"/>
</dbReference>
<dbReference type="GO" id="GO:0006412">
    <property type="term" value="P:translation"/>
    <property type="evidence" value="ECO:0007669"/>
    <property type="project" value="TreeGrafter"/>
</dbReference>
<evidence type="ECO:0000256" key="3">
    <source>
        <dbReference type="PROSITE-ProRule" id="PRU00339"/>
    </source>
</evidence>
<dbReference type="GeneID" id="20226779"/>
<dbReference type="InterPro" id="IPR023323">
    <property type="entry name" value="Tex-like_dom_sf"/>
</dbReference>
<dbReference type="Gene3D" id="1.10.150.310">
    <property type="entry name" value="Tex RuvX-like domain-like"/>
    <property type="match status" value="1"/>
</dbReference>
<dbReference type="InterPro" id="IPR003029">
    <property type="entry name" value="S1_domain"/>
</dbReference>
<dbReference type="Gene3D" id="3.30.420.140">
    <property type="entry name" value="YqgF/RNase H-like domain"/>
    <property type="match status" value="1"/>
</dbReference>
<dbReference type="PANTHER" id="PTHR10724:SF10">
    <property type="entry name" value="S1 RNA-BINDING DOMAIN-CONTAINING PROTEIN 1"/>
    <property type="match status" value="1"/>
</dbReference>
<dbReference type="AlphaFoldDB" id="F0YPJ1"/>
<proteinExistence type="predicted"/>
<dbReference type="Gene3D" id="1.25.40.10">
    <property type="entry name" value="Tetratricopeptide repeat domain"/>
    <property type="match status" value="1"/>
</dbReference>
<dbReference type="InterPro" id="IPR011990">
    <property type="entry name" value="TPR-like_helical_dom_sf"/>
</dbReference>
<evidence type="ECO:0000256" key="4">
    <source>
        <dbReference type="SAM" id="MobiDB-lite"/>
    </source>
</evidence>
<dbReference type="SUPFAM" id="SSF48452">
    <property type="entry name" value="TPR-like"/>
    <property type="match status" value="1"/>
</dbReference>
<dbReference type="Pfam" id="PF17674">
    <property type="entry name" value="HHH_9"/>
    <property type="match status" value="1"/>
</dbReference>
<dbReference type="Pfam" id="PF22706">
    <property type="entry name" value="Tex_central_region"/>
    <property type="match status" value="1"/>
</dbReference>
<evidence type="ECO:0000313" key="6">
    <source>
        <dbReference type="EMBL" id="EGB02969.1"/>
    </source>
</evidence>
<dbReference type="Gene3D" id="2.40.50.140">
    <property type="entry name" value="Nucleic acid-binding proteins"/>
    <property type="match status" value="1"/>
</dbReference>
<feature type="repeat" description="TPR" evidence="3">
    <location>
        <begin position="773"/>
        <end position="806"/>
    </location>
</feature>
<dbReference type="InterPro" id="IPR012337">
    <property type="entry name" value="RNaseH-like_sf"/>
</dbReference>
<dbReference type="SUPFAM" id="SSF47781">
    <property type="entry name" value="RuvA domain 2-like"/>
    <property type="match status" value="1"/>
</dbReference>
<feature type="non-terminal residue" evidence="6">
    <location>
        <position position="854"/>
    </location>
</feature>
<dbReference type="InterPro" id="IPR003583">
    <property type="entry name" value="Hlx-hairpin-Hlx_DNA-bd_motif"/>
</dbReference>
<dbReference type="EMBL" id="GL833233">
    <property type="protein sequence ID" value="EGB02969.1"/>
    <property type="molecule type" value="Genomic_DNA"/>
</dbReference>
<dbReference type="InterPro" id="IPR055179">
    <property type="entry name" value="Tex-like_central_region"/>
</dbReference>
<dbReference type="SUPFAM" id="SSF50249">
    <property type="entry name" value="Nucleic acid-binding proteins"/>
    <property type="match status" value="1"/>
</dbReference>
<keyword evidence="2" id="KW-0234">DNA repair</keyword>
<dbReference type="InterPro" id="IPR012340">
    <property type="entry name" value="NA-bd_OB-fold"/>
</dbReference>
<evidence type="ECO:0000259" key="5">
    <source>
        <dbReference type="PROSITE" id="PS50126"/>
    </source>
</evidence>
<organism evidence="7">
    <name type="scientific">Aureococcus anophagefferens</name>
    <name type="common">Harmful bloom alga</name>
    <dbReference type="NCBI Taxonomy" id="44056"/>
    <lineage>
        <taxon>Eukaryota</taxon>
        <taxon>Sar</taxon>
        <taxon>Stramenopiles</taxon>
        <taxon>Ochrophyta</taxon>
        <taxon>Pelagophyceae</taxon>
        <taxon>Pelagomonadales</taxon>
        <taxon>Pelagomonadaceae</taxon>
        <taxon>Aureococcus</taxon>
    </lineage>
</organism>
<dbReference type="InterPro" id="IPR023319">
    <property type="entry name" value="Tex-like_HTH_dom_sf"/>
</dbReference>
<keyword evidence="1" id="KW-0227">DNA damage</keyword>
<dbReference type="Pfam" id="PF12836">
    <property type="entry name" value="HHH_3"/>
    <property type="match status" value="1"/>
</dbReference>
<evidence type="ECO:0000256" key="2">
    <source>
        <dbReference type="ARBA" id="ARBA00023204"/>
    </source>
</evidence>
<evidence type="ECO:0000256" key="1">
    <source>
        <dbReference type="ARBA" id="ARBA00022763"/>
    </source>
</evidence>
<reference evidence="6 7" key="1">
    <citation type="journal article" date="2011" name="Proc. Natl. Acad. Sci. U.S.A.">
        <title>Niche of harmful alga Aureococcus anophagefferens revealed through ecogenomics.</title>
        <authorList>
            <person name="Gobler C.J."/>
            <person name="Berry D.L."/>
            <person name="Dyhrman S.T."/>
            <person name="Wilhelm S.W."/>
            <person name="Salamov A."/>
            <person name="Lobanov A.V."/>
            <person name="Zhang Y."/>
            <person name="Collier J.L."/>
            <person name="Wurch L.L."/>
            <person name="Kustka A.B."/>
            <person name="Dill B.D."/>
            <person name="Shah M."/>
            <person name="VerBerkmoes N.C."/>
            <person name="Kuo A."/>
            <person name="Terry A."/>
            <person name="Pangilinan J."/>
            <person name="Lindquist E.A."/>
            <person name="Lucas S."/>
            <person name="Paulsen I.T."/>
            <person name="Hattenrath-Lehmann T.K."/>
            <person name="Talmage S.C."/>
            <person name="Walker E.A."/>
            <person name="Koch F."/>
            <person name="Burson A.M."/>
            <person name="Marcoval M.A."/>
            <person name="Tang Y.Z."/>
            <person name="Lecleir G.R."/>
            <person name="Coyne K.J."/>
            <person name="Berg G.M."/>
            <person name="Bertrand E.M."/>
            <person name="Saito M.A."/>
            <person name="Gladyshev V.N."/>
            <person name="Grigoriev I.V."/>
        </authorList>
    </citation>
    <scope>NUCLEOTIDE SEQUENCE [LARGE SCALE GENOMIC DNA]</scope>
    <source>
        <strain evidence="7">CCMP 1984</strain>
    </source>
</reference>
<accession>F0YPJ1</accession>
<keyword evidence="7" id="KW-1185">Reference proteome</keyword>
<dbReference type="Pfam" id="PF09371">
    <property type="entry name" value="Tex_N"/>
    <property type="match status" value="1"/>
</dbReference>
<dbReference type="Proteomes" id="UP000002729">
    <property type="component" value="Unassembled WGS sequence"/>
</dbReference>
<dbReference type="SUPFAM" id="SSF53098">
    <property type="entry name" value="Ribonuclease H-like"/>
    <property type="match status" value="1"/>
</dbReference>
<feature type="region of interest" description="Disordered" evidence="4">
    <location>
        <begin position="1"/>
        <end position="53"/>
    </location>
</feature>
<dbReference type="PANTHER" id="PTHR10724">
    <property type="entry name" value="30S RIBOSOMAL PROTEIN S1"/>
    <property type="match status" value="1"/>
</dbReference>
<name>F0YPJ1_AURAN</name>
<protein>
    <recommendedName>
        <fullName evidence="5">S1 motif domain-containing protein</fullName>
    </recommendedName>
</protein>
<keyword evidence="3" id="KW-0802">TPR repeat</keyword>
<dbReference type="SMART" id="SM00278">
    <property type="entry name" value="HhH1"/>
    <property type="match status" value="2"/>
</dbReference>
<dbReference type="GO" id="GO:0003729">
    <property type="term" value="F:mRNA binding"/>
    <property type="evidence" value="ECO:0007669"/>
    <property type="project" value="TreeGrafter"/>
</dbReference>
<sequence length="854" mass="90037">MEMMERLPRRDMGVIDLTRDDDAPPPQKKRKQADGAAPRPRKQAKRDDRGPDRLDVVLRAQAQRHGVAERCVRAAKRLLVDEQCTVPFVARYRAAETGHLPPAALRAVEAAVAGAAALEKRRAFVVGAIGLAHAAARVAAQRAASLEELEQIYAPFKGQRCTLATKARAAFAGADAAAEAALAGGPRGEDAVARLRRSDRAHAQIVLAELVAKDPRARDAVARAFDRGRTSAAPGPERDRAFRDYEGLDRPTRHVSHHAWLALRRAAEAKALKVSLSPDRDDAAAAFRAVAARDLGPQSRRLLRDACDDAWKRLLKPRGKREALRRRVDAAKVEAVACFASNVKHLLLGAPLPSRGDAEAVVVALDPGFAHGHKGAVVRVRDGACVACADALETALRPYNHIVAVAVGDGANSRGCQRLVARLKLPYAVVRECGASTYSATDLAAEELPGVPLERRGAASLARRLLDPLSEYVKLDPTTLGVGMYQKDADARALRSALDAAVEDAVAAAGVDAAAASAALLARVAGLSEKLATKIVAARPFAARADLNDVPGLGPKTFRNVAGFLRVANAAEPLDATRVHPEAYGAARALLAAARVPPPALAAVAARGGGFDAPTAARIRAAAAEGDADLAALLCDGCLAGDARAALSPPPPLRTGDPLALGDLRAGDRFRSALVKNVSPFGAFVDVGVGTDGLVHASKFGDASTRLVVGAAVDVVVERVDRDRGRLFTEAATRDPGDADAAYMVALSFAEKGDYGSEGAWLDRALTANAKHAKALVNRGVLRGEAGDLEGELEHYELAVAAEPDDAMCRNSLAACLLLRQRVAEALPHLEHVVRTKALGEVEELARAEKLLPK</sequence>
<dbReference type="InterPro" id="IPR050437">
    <property type="entry name" value="Ribos_protein_bS1-like"/>
</dbReference>
<dbReference type="SUPFAM" id="SSF158832">
    <property type="entry name" value="Tex N-terminal region-like"/>
    <property type="match status" value="1"/>
</dbReference>
<dbReference type="OrthoDB" id="207023at2759"/>
<feature type="domain" description="S1 motif" evidence="5">
    <location>
        <begin position="667"/>
        <end position="732"/>
    </location>
</feature>
<dbReference type="InterPro" id="IPR019734">
    <property type="entry name" value="TPR_rpt"/>
</dbReference>
<dbReference type="InterPro" id="IPR041692">
    <property type="entry name" value="HHH_9"/>
</dbReference>
<feature type="compositionally biased region" description="Basic and acidic residues" evidence="4">
    <location>
        <begin position="1"/>
        <end position="22"/>
    </location>
</feature>
<dbReference type="GO" id="GO:0003735">
    <property type="term" value="F:structural constituent of ribosome"/>
    <property type="evidence" value="ECO:0007669"/>
    <property type="project" value="TreeGrafter"/>
</dbReference>
<dbReference type="InterPro" id="IPR032639">
    <property type="entry name" value="Tex_YqgF"/>
</dbReference>
<dbReference type="PROSITE" id="PS50005">
    <property type="entry name" value="TPR"/>
    <property type="match status" value="1"/>
</dbReference>
<dbReference type="eggNOG" id="KOG1857">
    <property type="taxonomic scope" value="Eukaryota"/>
</dbReference>
<dbReference type="Pfam" id="PF00575">
    <property type="entry name" value="S1"/>
    <property type="match status" value="1"/>
</dbReference>
<dbReference type="RefSeq" id="XP_009042331.1">
    <property type="nucleotide sequence ID" value="XM_009044083.1"/>
</dbReference>
<dbReference type="InParanoid" id="F0YPJ1"/>